<sequence length="290" mass="33809">MKFLRGILPLILFILVSVGMAKEHPCTFIMHQEAVQIKQNLNQLPLLKQSFEQTKKMVDQALQKPIDVPPPGEAGGYEHERHKQNYREMRAAGLLYQITGDEKYAQFIKKMLLKYADLYPTLGPHPLAHNQAPGRLFHQSLNETVWLVYTSQAYDCIYDWLQPEDRQLFETNIFRPMARWLSDEHPHEFNRIHNHGTWSVTAVGMLGLVLDDEEMVQKALYGTEKDGKGGFLKQLDLLFSPDGYYMEGPYYIRYALRPFFLFAEALERNRPDLKIFAYRDSILKKAYYSA</sequence>
<feature type="domain" description="Alginate lyase" evidence="3">
    <location>
        <begin position="61"/>
        <end position="286"/>
    </location>
</feature>
<reference evidence="4" key="1">
    <citation type="journal article" date="2020" name="mSystems">
        <title>Genome- and Community-Level Interaction Insights into Carbon Utilization and Element Cycling Functions of Hydrothermarchaeota in Hydrothermal Sediment.</title>
        <authorList>
            <person name="Zhou Z."/>
            <person name="Liu Y."/>
            <person name="Xu W."/>
            <person name="Pan J."/>
            <person name="Luo Z.H."/>
            <person name="Li M."/>
        </authorList>
    </citation>
    <scope>NUCLEOTIDE SEQUENCE [LARGE SCALE GENOMIC DNA]</scope>
    <source>
        <strain evidence="4">HyVt-76</strain>
    </source>
</reference>
<evidence type="ECO:0000256" key="1">
    <source>
        <dbReference type="ARBA" id="ARBA00022729"/>
    </source>
</evidence>
<dbReference type="InterPro" id="IPR008929">
    <property type="entry name" value="Chondroitin_lyas"/>
</dbReference>
<feature type="non-terminal residue" evidence="4">
    <location>
        <position position="290"/>
    </location>
</feature>
<keyword evidence="1" id="KW-0732">Signal</keyword>
<dbReference type="Proteomes" id="UP000886111">
    <property type="component" value="Unassembled WGS sequence"/>
</dbReference>
<dbReference type="GO" id="GO:0042597">
    <property type="term" value="C:periplasmic space"/>
    <property type="evidence" value="ECO:0007669"/>
    <property type="project" value="InterPro"/>
</dbReference>
<evidence type="ECO:0000313" key="4">
    <source>
        <dbReference type="EMBL" id="HHE55306.1"/>
    </source>
</evidence>
<dbReference type="AlphaFoldDB" id="A0A7V5H3S0"/>
<keyword evidence="2" id="KW-0456">Lyase</keyword>
<dbReference type="GO" id="GO:0016829">
    <property type="term" value="F:lyase activity"/>
    <property type="evidence" value="ECO:0007669"/>
    <property type="project" value="UniProtKB-KW"/>
</dbReference>
<dbReference type="Pfam" id="PF05426">
    <property type="entry name" value="Alginate_lyase"/>
    <property type="match status" value="1"/>
</dbReference>
<comment type="caution">
    <text evidence="4">The sequence shown here is derived from an EMBL/GenBank/DDBJ whole genome shotgun (WGS) entry which is preliminary data.</text>
</comment>
<accession>A0A7V5H3S0</accession>
<dbReference type="InterPro" id="IPR008397">
    <property type="entry name" value="Alginate_lyase_dom"/>
</dbReference>
<organism evidence="4">
    <name type="scientific">Caldithrix abyssi</name>
    <dbReference type="NCBI Taxonomy" id="187145"/>
    <lineage>
        <taxon>Bacteria</taxon>
        <taxon>Pseudomonadati</taxon>
        <taxon>Calditrichota</taxon>
        <taxon>Calditrichia</taxon>
        <taxon>Calditrichales</taxon>
        <taxon>Calditrichaceae</taxon>
        <taxon>Caldithrix</taxon>
    </lineage>
</organism>
<evidence type="ECO:0000256" key="2">
    <source>
        <dbReference type="ARBA" id="ARBA00023239"/>
    </source>
</evidence>
<proteinExistence type="predicted"/>
<protein>
    <recommendedName>
        <fullName evidence="3">Alginate lyase domain-containing protein</fullName>
    </recommendedName>
</protein>
<dbReference type="EMBL" id="DRTD01000433">
    <property type="protein sequence ID" value="HHE55306.1"/>
    <property type="molecule type" value="Genomic_DNA"/>
</dbReference>
<dbReference type="SUPFAM" id="SSF48230">
    <property type="entry name" value="Chondroitin AC/alginate lyase"/>
    <property type="match status" value="1"/>
</dbReference>
<dbReference type="Gene3D" id="1.50.10.100">
    <property type="entry name" value="Chondroitin AC/alginate lyase"/>
    <property type="match status" value="1"/>
</dbReference>
<name>A0A7V5H3S0_CALAY</name>
<gene>
    <name evidence="4" type="ORF">ENL21_05945</name>
</gene>
<evidence type="ECO:0000259" key="3">
    <source>
        <dbReference type="Pfam" id="PF05426"/>
    </source>
</evidence>